<dbReference type="Gene3D" id="2.60.120.200">
    <property type="match status" value="3"/>
</dbReference>
<keyword evidence="3" id="KW-0677">Repeat</keyword>
<evidence type="ECO:0000256" key="6">
    <source>
        <dbReference type="ARBA" id="ARBA00057483"/>
    </source>
</evidence>
<feature type="region of interest" description="Disordered" evidence="9">
    <location>
        <begin position="1264"/>
        <end position="1307"/>
    </location>
</feature>
<evidence type="ECO:0000256" key="7">
    <source>
        <dbReference type="ARBA" id="ARBA00065625"/>
    </source>
</evidence>
<proteinExistence type="predicted"/>
<keyword evidence="5" id="KW-0325">Glycoprotein</keyword>
<keyword evidence="2" id="KW-1003">Cell membrane</keyword>
<dbReference type="Ensembl" id="ENSDCDT00010009248.1">
    <property type="protein sequence ID" value="ENSDCDP00010008810.1"/>
    <property type="gene ID" value="ENSDCDG00010003949.1"/>
</dbReference>
<feature type="domain" description="MAM" evidence="10">
    <location>
        <begin position="99"/>
        <end position="184"/>
    </location>
</feature>
<dbReference type="InterPro" id="IPR000998">
    <property type="entry name" value="MAM_dom"/>
</dbReference>
<feature type="domain" description="MAM" evidence="10">
    <location>
        <begin position="1082"/>
        <end position="1239"/>
    </location>
</feature>
<dbReference type="GeneID" id="114787929"/>
<evidence type="ECO:0000256" key="8">
    <source>
        <dbReference type="ARBA" id="ARBA00067986"/>
    </source>
</evidence>
<dbReference type="GO" id="GO:0005615">
    <property type="term" value="C:extracellular space"/>
    <property type="evidence" value="ECO:0007669"/>
    <property type="project" value="TreeGrafter"/>
</dbReference>
<dbReference type="CDD" id="cd06263">
    <property type="entry name" value="MAM"/>
    <property type="match status" value="2"/>
</dbReference>
<dbReference type="SUPFAM" id="SSF49899">
    <property type="entry name" value="Concanavalin A-like lectins/glucanases"/>
    <property type="match status" value="3"/>
</dbReference>
<keyword evidence="13" id="KW-1185">Reference proteome</keyword>
<dbReference type="InterPro" id="IPR014853">
    <property type="entry name" value="VWF/SSPO/ZAN-like_Cys-rich_dom"/>
</dbReference>
<reference evidence="12 13" key="1">
    <citation type="submission" date="2020-06" db="EMBL/GenBank/DDBJ databases">
        <authorList>
            <consortium name="Wellcome Sanger Institute Data Sharing"/>
        </authorList>
    </citation>
    <scope>NUCLEOTIDE SEQUENCE [LARGE SCALE GENOMIC DNA]</scope>
</reference>
<dbReference type="Pfam" id="PF12714">
    <property type="entry name" value="TILa"/>
    <property type="match status" value="2"/>
</dbReference>
<dbReference type="PROSITE" id="PS51233">
    <property type="entry name" value="VWFD"/>
    <property type="match status" value="3"/>
</dbReference>
<dbReference type="RefSeq" id="XP_028831721.1">
    <property type="nucleotide sequence ID" value="XM_028975888.1"/>
</dbReference>
<dbReference type="InterPro" id="IPR036084">
    <property type="entry name" value="Ser_inhib-like_sf"/>
</dbReference>
<keyword evidence="2" id="KW-0472">Membrane</keyword>
<dbReference type="PRINTS" id="PR00020">
    <property type="entry name" value="MAMDOMAIN"/>
</dbReference>
<evidence type="ECO:0000256" key="4">
    <source>
        <dbReference type="ARBA" id="ARBA00023157"/>
    </source>
</evidence>
<sequence length="1648" mass="182766">MRNCQVGWRITMLRGVHVWLLSYAACLWILGGNAYTGFDGGNSSSIFPDWMFGADYVSKCEFDNLTSICDWTSISQLRNQSGTVVQLVSDFLNISEESCLEFWYYLPVKNSSELRVLLRDDSGEATLWSTENTEESDAWKQVLIPLVLPEETLIQIILQNTQILSVGEEINFDHVGVRKGQCGEQCGEDSKFWNDETTFCSCRSGLLSCSPSNCTEGQSCIQNSGAVYGTCTVYSKSQYMTFDRANFHFVGNCTYVLARTCENSTGLSDFSVEIRNKQHSNASVSIVEEVIVTVEGLRVSLLRKEYERAMVSGIWRKLPLVLPGRRLMIRRQESAVVLETDFMLSVSLHASGKVQVNAPQWYLNNLCGLCGNFNHVKEDDYQRPDGSMAEDVWSLGESWRSIDASCHLPFQPSSCSLPEEHEYASEPYCGILLSEHGPFADCSVVLSFKSYFSSCISDMCANNGDPVTFCNLLQTYADTCRKVGISIPAWRNSTFCPLTCAENSHYNSCASGCPDACSRHDAPENCEGCEERCECEPGFMLSGGQCVLPHDCGCWVDGDHYEKGMTFMDQSCERKCQCMGQDIVQCSAAFCSANEVCKVKDGVMGCFRENSATCRVYGDPHYMTFDGKAYNFQGGCNYTLAKTCGHSTVQFTVTTRNENWEQPTWSSLNSVSLEVDGLHIALRKDKKVYVNEAEVTLPAQPSAEIQISINGSYVQLHTSFGLMLLLDGEHRLFVKVNERYKGQMCGLCGTYSGNQYDDFVTPEGEILAKPNPFGNSWRVPDNNWKCSEELPEEPICPSELKDEGYLHCSKLYEDTFADCHILVPPQIYVNSCVTDYCATGGDEQKTCTSLTSYVVACEVAGLNMGEWWKDTACAILKPTPTSPGPVTTTTPAHGLCHLDCNFDVNECDWEQLVQDSFDWTRFSGPTPSSLTGPSNDHTTGRGFYMYIEGDRVHQGDSARIMSSSCPILGTHCLVFWYHMYGMAISMAINVYQLQGNKVTKIWSMANNQGNTWRVAKIQFTTSEAFKIIVEGIRGSNPLSDVAIDDMTLRFGECGDFSDTEVEVTTELTVTDEVFEPHEVCAINCTFDSDFCAWHQLLTDSFDWTWQSNYTSTPKTGPSFDHTSGAGHYAYIEGDGVSNGDTARLLSKQCSDHGPQCLQFWYHMYGTASTMGLSVYLLETGSTQSVWTKRDNQGDNWNKAQVDLNPTGPFQIIFEGRRGTTELSDVALDDVSLHRGFCSDIENAEEPVASVDNNAGAQLLILNPIRPPRPTLKSNTAAPPSAKALNPDTPSATEPVGPGPSSFAPKTWPQFVTASSTSEASAITLPTPAAPQSELSCSRNSHYTNCMSSCQPTCQHLRGSPLCTVNEPCVEGCVCNAGYVLRNQVCVPIHNCGCQDDRGNTHHFDEVWYTDHCAQRCKCEEGRGKGEPECEDFVCPGDSVCHLSEVAQFSCTPTNFSVCSIEDDFKFQTFDKTEYNFEARHSYVLVRTTGLSLPEVYIEAVYQTSSSQSNEEDADDSDEDENSDEENSRPHYLSGIKIRVYNHTVELKKYFSLTLDGLSSSAPVSPSPGLKILKQSSQIHLKTDFGLSVKFNSENEAEITLPQTYKRKVKGLCGNFDGSSGNDMKKPNGRRPTTLKEFIESWQVAGDEI</sequence>
<comment type="subcellular location">
    <subcellularLocation>
        <location evidence="1">Cell membrane</location>
        <topology evidence="1">Single-pass type I membrane protein</topology>
    </subcellularLocation>
</comment>
<gene>
    <name evidence="12" type="primary">LOC114787929</name>
</gene>
<evidence type="ECO:0000256" key="9">
    <source>
        <dbReference type="SAM" id="MobiDB-lite"/>
    </source>
</evidence>
<evidence type="ECO:0000259" key="10">
    <source>
        <dbReference type="PROSITE" id="PS50060"/>
    </source>
</evidence>
<dbReference type="InterPro" id="IPR013320">
    <property type="entry name" value="ConA-like_dom_sf"/>
</dbReference>
<evidence type="ECO:0000259" key="11">
    <source>
        <dbReference type="PROSITE" id="PS51233"/>
    </source>
</evidence>
<dbReference type="GO" id="GO:0031012">
    <property type="term" value="C:extracellular matrix"/>
    <property type="evidence" value="ECO:0007669"/>
    <property type="project" value="TreeGrafter"/>
</dbReference>
<dbReference type="InterPro" id="IPR025615">
    <property type="entry name" value="TILa_dom"/>
</dbReference>
<organism evidence="12 13">
    <name type="scientific">Denticeps clupeoides</name>
    <name type="common">denticle herring</name>
    <dbReference type="NCBI Taxonomy" id="299321"/>
    <lineage>
        <taxon>Eukaryota</taxon>
        <taxon>Metazoa</taxon>
        <taxon>Chordata</taxon>
        <taxon>Craniata</taxon>
        <taxon>Vertebrata</taxon>
        <taxon>Euteleostomi</taxon>
        <taxon>Actinopterygii</taxon>
        <taxon>Neopterygii</taxon>
        <taxon>Teleostei</taxon>
        <taxon>Clupei</taxon>
        <taxon>Clupeiformes</taxon>
        <taxon>Denticipitoidei</taxon>
        <taxon>Denticipitidae</taxon>
        <taxon>Denticeps</taxon>
    </lineage>
</organism>
<evidence type="ECO:0000256" key="3">
    <source>
        <dbReference type="ARBA" id="ARBA00022737"/>
    </source>
</evidence>
<reference evidence="12" key="2">
    <citation type="submission" date="2025-08" db="UniProtKB">
        <authorList>
            <consortium name="Ensembl"/>
        </authorList>
    </citation>
    <scope>IDENTIFICATION</scope>
</reference>
<dbReference type="InterPro" id="IPR001846">
    <property type="entry name" value="VWF_type-D"/>
</dbReference>
<feature type="domain" description="MAM" evidence="10">
    <location>
        <begin position="898"/>
        <end position="1055"/>
    </location>
</feature>
<feature type="domain" description="VWFD" evidence="11">
    <location>
        <begin position="229"/>
        <end position="407"/>
    </location>
</feature>
<dbReference type="Pfam" id="PF00094">
    <property type="entry name" value="VWD"/>
    <property type="match status" value="3"/>
</dbReference>
<dbReference type="CDD" id="cd19941">
    <property type="entry name" value="TIL"/>
    <property type="match status" value="2"/>
</dbReference>
<evidence type="ECO:0000313" key="12">
    <source>
        <dbReference type="Ensembl" id="ENSDCDP00010008810.1"/>
    </source>
</evidence>
<dbReference type="SMART" id="SM00216">
    <property type="entry name" value="VWD"/>
    <property type="match status" value="3"/>
</dbReference>
<dbReference type="FunFam" id="2.60.120.200:FF:000128">
    <property type="entry name" value="enteropeptidase isoform X2"/>
    <property type="match status" value="1"/>
</dbReference>
<evidence type="ECO:0000256" key="2">
    <source>
        <dbReference type="ARBA" id="ARBA00022475"/>
    </source>
</evidence>
<feature type="region of interest" description="Disordered" evidence="9">
    <location>
        <begin position="1502"/>
        <end position="1528"/>
    </location>
</feature>
<keyword evidence="4" id="KW-1015">Disulfide bond</keyword>
<dbReference type="InterPro" id="IPR050780">
    <property type="entry name" value="Mucin_vWF_Thrombospondin_sf"/>
</dbReference>
<dbReference type="PANTHER" id="PTHR11339">
    <property type="entry name" value="EXTRACELLULAR MATRIX GLYCOPROTEIN RELATED"/>
    <property type="match status" value="1"/>
</dbReference>
<dbReference type="Pfam" id="PF08742">
    <property type="entry name" value="C8"/>
    <property type="match status" value="2"/>
</dbReference>
<dbReference type="GeneTree" id="ENSGT00940000156850"/>
<dbReference type="InterPro" id="IPR002919">
    <property type="entry name" value="TIL_dom"/>
</dbReference>
<comment type="function">
    <text evidence="6">Binds in a species-specific manner to the zona pellucida of the egg. May be involved in gamete recognition and/or signaling.</text>
</comment>
<dbReference type="Gene3D" id="2.10.25.10">
    <property type="entry name" value="Laminin"/>
    <property type="match status" value="2"/>
</dbReference>
<dbReference type="PROSITE" id="PS50060">
    <property type="entry name" value="MAM_2"/>
    <property type="match status" value="3"/>
</dbReference>
<dbReference type="SUPFAM" id="SSF57567">
    <property type="entry name" value="Serine protease inhibitors"/>
    <property type="match status" value="2"/>
</dbReference>
<feature type="domain" description="VWFD" evidence="11">
    <location>
        <begin position="612"/>
        <end position="787"/>
    </location>
</feature>
<comment type="subunit">
    <text evidence="7">Probably forms covalent oligomers.</text>
</comment>
<accession>A0AAY4AKP6</accession>
<dbReference type="InterPro" id="IPR001007">
    <property type="entry name" value="VWF_dom"/>
</dbReference>
<evidence type="ECO:0000256" key="1">
    <source>
        <dbReference type="ARBA" id="ARBA00004251"/>
    </source>
</evidence>
<dbReference type="GO" id="GO:0005886">
    <property type="term" value="C:plasma membrane"/>
    <property type="evidence" value="ECO:0007669"/>
    <property type="project" value="UniProtKB-SubCell"/>
</dbReference>
<evidence type="ECO:0000256" key="5">
    <source>
        <dbReference type="ARBA" id="ARBA00023180"/>
    </source>
</evidence>
<dbReference type="PANTHER" id="PTHR11339:SF374">
    <property type="entry name" value="ZONADHESIN"/>
    <property type="match status" value="1"/>
</dbReference>
<protein>
    <recommendedName>
        <fullName evidence="8">Zonadhesin</fullName>
    </recommendedName>
</protein>
<dbReference type="Proteomes" id="UP000694580">
    <property type="component" value="Chromosome 4"/>
</dbReference>
<dbReference type="Pfam" id="PF01826">
    <property type="entry name" value="TIL"/>
    <property type="match status" value="2"/>
</dbReference>
<dbReference type="SMART" id="SM00137">
    <property type="entry name" value="MAM"/>
    <property type="match status" value="2"/>
</dbReference>
<feature type="compositionally biased region" description="Acidic residues" evidence="9">
    <location>
        <begin position="1509"/>
        <end position="1524"/>
    </location>
</feature>
<feature type="domain" description="VWFD" evidence="11">
    <location>
        <begin position="1456"/>
        <end position="1648"/>
    </location>
</feature>
<evidence type="ECO:0000313" key="13">
    <source>
        <dbReference type="Proteomes" id="UP000694580"/>
    </source>
</evidence>
<name>A0AAY4AKP6_9TELE</name>
<dbReference type="SMART" id="SM00832">
    <property type="entry name" value="C8"/>
    <property type="match status" value="2"/>
</dbReference>
<reference evidence="12" key="3">
    <citation type="submission" date="2025-09" db="UniProtKB">
        <authorList>
            <consortium name="Ensembl"/>
        </authorList>
    </citation>
    <scope>IDENTIFICATION</scope>
</reference>
<dbReference type="FunFam" id="2.10.25.10:FF:000055">
    <property type="entry name" value="alpha-tectorin isoform X1"/>
    <property type="match status" value="1"/>
</dbReference>
<dbReference type="Pfam" id="PF00629">
    <property type="entry name" value="MAM"/>
    <property type="match status" value="3"/>
</dbReference>
<dbReference type="SMART" id="SM00215">
    <property type="entry name" value="VWC_out"/>
    <property type="match status" value="2"/>
</dbReference>